<dbReference type="AlphaFoldDB" id="A0A8E2JUV8"/>
<protein>
    <submittedName>
        <fullName evidence="3">Uncharacterized protein</fullName>
    </submittedName>
</protein>
<gene>
    <name evidence="3" type="ORF">AOQ84DRAFT_215841</name>
</gene>
<feature type="transmembrane region" description="Helical" evidence="1">
    <location>
        <begin position="83"/>
        <end position="101"/>
    </location>
</feature>
<reference evidence="3 4" key="1">
    <citation type="journal article" date="2016" name="Nat. Commun.">
        <title>Ectomycorrhizal ecology is imprinted in the genome of the dominant symbiotic fungus Cenococcum geophilum.</title>
        <authorList>
            <consortium name="DOE Joint Genome Institute"/>
            <person name="Peter M."/>
            <person name="Kohler A."/>
            <person name="Ohm R.A."/>
            <person name="Kuo A."/>
            <person name="Krutzmann J."/>
            <person name="Morin E."/>
            <person name="Arend M."/>
            <person name="Barry K.W."/>
            <person name="Binder M."/>
            <person name="Choi C."/>
            <person name="Clum A."/>
            <person name="Copeland A."/>
            <person name="Grisel N."/>
            <person name="Haridas S."/>
            <person name="Kipfer T."/>
            <person name="LaButti K."/>
            <person name="Lindquist E."/>
            <person name="Lipzen A."/>
            <person name="Maire R."/>
            <person name="Meier B."/>
            <person name="Mihaltcheva S."/>
            <person name="Molinier V."/>
            <person name="Murat C."/>
            <person name="Poggeler S."/>
            <person name="Quandt C.A."/>
            <person name="Sperisen C."/>
            <person name="Tritt A."/>
            <person name="Tisserant E."/>
            <person name="Crous P.W."/>
            <person name="Henrissat B."/>
            <person name="Nehls U."/>
            <person name="Egli S."/>
            <person name="Spatafora J.W."/>
            <person name="Grigoriev I.V."/>
            <person name="Martin F.M."/>
        </authorList>
    </citation>
    <scope>NUCLEOTIDE SEQUENCE [LARGE SCALE GENOMIC DNA]</scope>
    <source>
        <strain evidence="3 4">CBS 207.34</strain>
    </source>
</reference>
<evidence type="ECO:0000256" key="2">
    <source>
        <dbReference type="SAM" id="SignalP"/>
    </source>
</evidence>
<dbReference type="Proteomes" id="UP000250140">
    <property type="component" value="Unassembled WGS sequence"/>
</dbReference>
<feature type="chain" id="PRO_5034943825" evidence="2">
    <location>
        <begin position="27"/>
        <end position="113"/>
    </location>
</feature>
<evidence type="ECO:0000313" key="3">
    <source>
        <dbReference type="EMBL" id="OCL10454.1"/>
    </source>
</evidence>
<keyword evidence="1" id="KW-0812">Transmembrane</keyword>
<evidence type="ECO:0000313" key="4">
    <source>
        <dbReference type="Proteomes" id="UP000250140"/>
    </source>
</evidence>
<dbReference type="EMBL" id="KV749237">
    <property type="protein sequence ID" value="OCL10454.1"/>
    <property type="molecule type" value="Genomic_DNA"/>
</dbReference>
<keyword evidence="4" id="KW-1185">Reference proteome</keyword>
<keyword evidence="1" id="KW-1133">Transmembrane helix</keyword>
<accession>A0A8E2JUV8</accession>
<keyword evidence="2" id="KW-0732">Signal</keyword>
<evidence type="ECO:0000256" key="1">
    <source>
        <dbReference type="SAM" id="Phobius"/>
    </source>
</evidence>
<keyword evidence="1" id="KW-0472">Membrane</keyword>
<proteinExistence type="predicted"/>
<feature type="signal peptide" evidence="2">
    <location>
        <begin position="1"/>
        <end position="26"/>
    </location>
</feature>
<sequence>MPSSSCWPELVLVCSGSMLVVVVVQAGITFAGKTEANVTSASSDHEIKTSTNHTPLNTARIPPTLTGLASALLGYRITFTTNIKLFLLAILITCNAFKILLSRLKGLCSTRSI</sequence>
<name>A0A8E2JUV8_9PEZI</name>
<organism evidence="3 4">
    <name type="scientific">Glonium stellatum</name>
    <dbReference type="NCBI Taxonomy" id="574774"/>
    <lineage>
        <taxon>Eukaryota</taxon>
        <taxon>Fungi</taxon>
        <taxon>Dikarya</taxon>
        <taxon>Ascomycota</taxon>
        <taxon>Pezizomycotina</taxon>
        <taxon>Dothideomycetes</taxon>
        <taxon>Pleosporomycetidae</taxon>
        <taxon>Gloniales</taxon>
        <taxon>Gloniaceae</taxon>
        <taxon>Glonium</taxon>
    </lineage>
</organism>